<feature type="chain" id="PRO_5037433092" description="DUF2268 domain-containing protein" evidence="1">
    <location>
        <begin position="21"/>
        <end position="420"/>
    </location>
</feature>
<evidence type="ECO:0008006" key="4">
    <source>
        <dbReference type="Google" id="ProtNLM"/>
    </source>
</evidence>
<dbReference type="AlphaFoldDB" id="A0A917JC01"/>
<reference evidence="2" key="1">
    <citation type="journal article" date="2014" name="Int. J. Syst. Evol. Microbiol.">
        <title>Complete genome sequence of Corynebacterium casei LMG S-19264T (=DSM 44701T), isolated from a smear-ripened cheese.</title>
        <authorList>
            <consortium name="US DOE Joint Genome Institute (JGI-PGF)"/>
            <person name="Walter F."/>
            <person name="Albersmeier A."/>
            <person name="Kalinowski J."/>
            <person name="Ruckert C."/>
        </authorList>
    </citation>
    <scope>NUCLEOTIDE SEQUENCE</scope>
    <source>
        <strain evidence="2">CCM 8711</strain>
    </source>
</reference>
<dbReference type="InterPro" id="IPR019853">
    <property type="entry name" value="GldB-like"/>
</dbReference>
<reference evidence="2" key="2">
    <citation type="submission" date="2020-09" db="EMBL/GenBank/DDBJ databases">
        <authorList>
            <person name="Sun Q."/>
            <person name="Sedlacek I."/>
        </authorList>
    </citation>
    <scope>NUCLEOTIDE SEQUENCE</scope>
    <source>
        <strain evidence="2">CCM 8711</strain>
    </source>
</reference>
<keyword evidence="1" id="KW-0732">Signal</keyword>
<proteinExistence type="predicted"/>
<gene>
    <name evidence="2" type="ORF">GCM10011425_21510</name>
</gene>
<dbReference type="EMBL" id="BMDO01000005">
    <property type="protein sequence ID" value="GGI50939.1"/>
    <property type="molecule type" value="Genomic_DNA"/>
</dbReference>
<evidence type="ECO:0000256" key="1">
    <source>
        <dbReference type="SAM" id="SignalP"/>
    </source>
</evidence>
<accession>A0A917JC01</accession>
<name>A0A917JC01_9SPHI</name>
<dbReference type="Pfam" id="PF25594">
    <property type="entry name" value="GldB_lipo"/>
    <property type="match status" value="1"/>
</dbReference>
<sequence>MTLKPLLTLLLIGISFTAFSQNHTKFSRKADSLYKAKNYAQAGPYYIKAAANAEYAAVKKNDYYNAACCYALAGKTDSAFLMLNASIKNGYTNIQHIKVDTDLDVLHSLAAWQTIINTPVPVRDTDDPYKAKLVTTDVQNFWKAYDLAQKDTANRLAIYKKYYLNPASPGMQDYFAYKVSSLANFVRGHDKRAKFYASIRKSTEKVESQKKQIQQSFVNFKNLYPAARFPNMYFIIGSFTSGGTASDNGLLIGLDQAAGSADVNVSELSLWERNNLTDIDALPYLMAHELIHYQQKGMGSDTTLLKSVMVEGMADFIGELISGKTANPRLHTWAKGREKQIWADFTKDMYLNKASHWIANSDEETADKPADLGYWVGYYICKAYYQNSPDKKKAIDDMLHVKDYKQFYTLSKADELPFLK</sequence>
<dbReference type="Proteomes" id="UP000662074">
    <property type="component" value="Unassembled WGS sequence"/>
</dbReference>
<organism evidence="2 3">
    <name type="scientific">Mucilaginibacter galii</name>
    <dbReference type="NCBI Taxonomy" id="2005073"/>
    <lineage>
        <taxon>Bacteria</taxon>
        <taxon>Pseudomonadati</taxon>
        <taxon>Bacteroidota</taxon>
        <taxon>Sphingobacteriia</taxon>
        <taxon>Sphingobacteriales</taxon>
        <taxon>Sphingobacteriaceae</taxon>
        <taxon>Mucilaginibacter</taxon>
    </lineage>
</organism>
<comment type="caution">
    <text evidence="2">The sequence shown here is derived from an EMBL/GenBank/DDBJ whole genome shotgun (WGS) entry which is preliminary data.</text>
</comment>
<dbReference type="NCBIfam" id="NF047558">
    <property type="entry name" value="TPR_END_plus"/>
    <property type="match status" value="1"/>
</dbReference>
<dbReference type="RefSeq" id="WP_188416549.1">
    <property type="nucleotide sequence ID" value="NZ_BMDO01000005.1"/>
</dbReference>
<keyword evidence="3" id="KW-1185">Reference proteome</keyword>
<feature type="signal peptide" evidence="1">
    <location>
        <begin position="1"/>
        <end position="20"/>
    </location>
</feature>
<protein>
    <recommendedName>
        <fullName evidence="4">DUF2268 domain-containing protein</fullName>
    </recommendedName>
</protein>
<evidence type="ECO:0000313" key="2">
    <source>
        <dbReference type="EMBL" id="GGI50939.1"/>
    </source>
</evidence>
<evidence type="ECO:0000313" key="3">
    <source>
        <dbReference type="Proteomes" id="UP000662074"/>
    </source>
</evidence>